<comment type="caution">
    <text evidence="1">The sequence shown here is derived from an EMBL/GenBank/DDBJ whole genome shotgun (WGS) entry which is preliminary data.</text>
</comment>
<accession>A0A4U7BKV4</accession>
<dbReference type="RefSeq" id="WP_137621988.1">
    <property type="nucleotide sequence ID" value="NZ_NXMA01000004.1"/>
</dbReference>
<evidence type="ECO:0000313" key="1">
    <source>
        <dbReference type="EMBL" id="TKX32623.1"/>
    </source>
</evidence>
<dbReference type="Proteomes" id="UP000310353">
    <property type="component" value="Unassembled WGS sequence"/>
</dbReference>
<dbReference type="EMBL" id="NXMA01000004">
    <property type="protein sequence ID" value="TKX32623.1"/>
    <property type="molecule type" value="Genomic_DNA"/>
</dbReference>
<dbReference type="OrthoDB" id="5353874at2"/>
<evidence type="ECO:0000313" key="2">
    <source>
        <dbReference type="Proteomes" id="UP000310353"/>
    </source>
</evidence>
<name>A0A4U7BKV4_9BACT</name>
<organism evidence="1 2">
    <name type="scientific">Campylobacter aviculae</name>
    <dbReference type="NCBI Taxonomy" id="2510190"/>
    <lineage>
        <taxon>Bacteria</taxon>
        <taxon>Pseudomonadati</taxon>
        <taxon>Campylobacterota</taxon>
        <taxon>Epsilonproteobacteria</taxon>
        <taxon>Campylobacterales</taxon>
        <taxon>Campylobacteraceae</taxon>
        <taxon>Campylobacter</taxon>
    </lineage>
</organism>
<dbReference type="AlphaFoldDB" id="A0A4U7BKV4"/>
<sequence length="273" mass="32604">MKILIFLFCITSLLFSKSYKGEVYFYDLQDRQIFAVVYKDAPFIPVFDKDINQTSPSFMVLSDLNKSKEIPIFKTSKAWKDQDGIYVINNSKELVSDKKRLQGQILGSATLHLYENQNNIKIKSSLDFLNNNQFKNFHNSNQNYFDFEQIFQKPIFYKDGKLSIQEQYYFYEDEMDRPILELNNFVYDTKKGVFLNLDDLFDTKNRKFLSLLHQKLKNFCSECFEDVEKIDFNNNFLLTAYGFRICYLPFENHFLDENICIDFLNNEIEEFKK</sequence>
<reference evidence="1 2" key="1">
    <citation type="submission" date="2018-05" db="EMBL/GenBank/DDBJ databases">
        <title>Novel Campyloabacter and Helicobacter Species and Strains.</title>
        <authorList>
            <person name="Mannion A.J."/>
            <person name="Shen Z."/>
            <person name="Fox J.G."/>
        </authorList>
    </citation>
    <scope>NUCLEOTIDE SEQUENCE [LARGE SCALE GENOMIC DNA]</scope>
    <source>
        <strain evidence="2">MIT17-670</strain>
    </source>
</reference>
<proteinExistence type="predicted"/>
<gene>
    <name evidence="1" type="ORF">CQA76_03095</name>
</gene>
<keyword evidence="2" id="KW-1185">Reference proteome</keyword>
<evidence type="ECO:0008006" key="3">
    <source>
        <dbReference type="Google" id="ProtNLM"/>
    </source>
</evidence>
<protein>
    <recommendedName>
        <fullName evidence="3">Periplasmic protein</fullName>
    </recommendedName>
</protein>